<dbReference type="Proteomes" id="UP000515129">
    <property type="component" value="Chromosome 43"/>
</dbReference>
<gene>
    <name evidence="4" type="primary">LOC113061693</name>
</gene>
<evidence type="ECO:0000256" key="1">
    <source>
        <dbReference type="SAM" id="SignalP"/>
    </source>
</evidence>
<accession>A0A6P6LQQ3</accession>
<dbReference type="AlphaFoldDB" id="A0A6P6LQQ3"/>
<feature type="domain" description="Galaxin-like repeats" evidence="2">
    <location>
        <begin position="198"/>
        <end position="272"/>
    </location>
</feature>
<name>A0A6P6LQQ3_CARAU</name>
<organism evidence="3 4">
    <name type="scientific">Carassius auratus</name>
    <name type="common">Goldfish</name>
    <dbReference type="NCBI Taxonomy" id="7957"/>
    <lineage>
        <taxon>Eukaryota</taxon>
        <taxon>Metazoa</taxon>
        <taxon>Chordata</taxon>
        <taxon>Craniata</taxon>
        <taxon>Vertebrata</taxon>
        <taxon>Euteleostomi</taxon>
        <taxon>Actinopterygii</taxon>
        <taxon>Neopterygii</taxon>
        <taxon>Teleostei</taxon>
        <taxon>Ostariophysi</taxon>
        <taxon>Cypriniformes</taxon>
        <taxon>Cyprinidae</taxon>
        <taxon>Cyprininae</taxon>
        <taxon>Carassius</taxon>
    </lineage>
</organism>
<sequence>MEINRPAAKGVVTLLCMFATYSAQDFCHHDKGSHSNAGFSGEMEGSQHLHCCGNVSYKISESSCCNGNVTLGLSQLVADCCDSVAYNPLNEICCGGRILTRNSTHAKCCGKVMYLTTTHLCCDDIILELKENHSCCGNKTFDMTTHYCYTDLTLEIKPYNETCCPKVTVGYNVDLILTDSDSEYPQGSCPTCTLPKVSEFMCGSEPYNPQETICCSGKLYKKASTLTKCCGKNFYTLLDDNVLCCNGILHLNVPEQSECVGGVIYAPPNTICQMFARPRLGEHCCGGKTFDPHTHICCNGHSHNKMKGNFCCGSEVYDHHNQLLRCCSGHLYKLTRLSGECCGSHLLEYNNNQTCCSSSTNSIIYDTKPNHHCCGHYYFNTSLWSCCAEHLKPTPKPNSSLAEYRLKPLADLIPDMCNKTVFFGKVESLALENDQRHVVLKVVWQVNVKSERFIKDPWLHVSMDHCSSPDTENGMTYLWEEKHDRKYKLLSHPVDLTSDMHLLYAVCYQKKG</sequence>
<dbReference type="Pfam" id="PF24748">
    <property type="entry name" value="Galaxin_repeat"/>
    <property type="match status" value="3"/>
</dbReference>
<dbReference type="InterPro" id="IPR056601">
    <property type="entry name" value="Galaxin_dom"/>
</dbReference>
<evidence type="ECO:0000313" key="3">
    <source>
        <dbReference type="Proteomes" id="UP000515129"/>
    </source>
</evidence>
<keyword evidence="1" id="KW-0732">Signal</keyword>
<dbReference type="InterPro" id="IPR055284">
    <property type="entry name" value="Galaxin-like"/>
</dbReference>
<reference evidence="4" key="1">
    <citation type="submission" date="2025-08" db="UniProtKB">
        <authorList>
            <consortium name="RefSeq"/>
        </authorList>
    </citation>
    <scope>IDENTIFICATION</scope>
    <source>
        <strain evidence="4">Wakin</strain>
        <tissue evidence="4">Muscle</tissue>
    </source>
</reference>
<keyword evidence="3" id="KW-1185">Reference proteome</keyword>
<feature type="domain" description="Galaxin-like repeats" evidence="2">
    <location>
        <begin position="50"/>
        <end position="168"/>
    </location>
</feature>
<protein>
    <submittedName>
        <fullName evidence="4">Galaxin-like isoform X1</fullName>
    </submittedName>
</protein>
<dbReference type="PANTHER" id="PTHR34490">
    <property type="entry name" value="PROTEIN CBG12054-RELATED"/>
    <property type="match status" value="1"/>
</dbReference>
<dbReference type="PANTHER" id="PTHR34490:SF3">
    <property type="entry name" value="GALAXIN-LIKE ISOFORM X2"/>
    <property type="match status" value="1"/>
</dbReference>
<feature type="domain" description="Galaxin-like repeats" evidence="2">
    <location>
        <begin position="277"/>
        <end position="388"/>
    </location>
</feature>
<feature type="chain" id="PRO_5027574375" evidence="1">
    <location>
        <begin position="24"/>
        <end position="512"/>
    </location>
</feature>
<evidence type="ECO:0000313" key="4">
    <source>
        <dbReference type="RefSeq" id="XP_026086819.1"/>
    </source>
</evidence>
<dbReference type="KEGG" id="caua:113061693"/>
<evidence type="ECO:0000259" key="2">
    <source>
        <dbReference type="Pfam" id="PF24748"/>
    </source>
</evidence>
<proteinExistence type="predicted"/>
<dbReference type="RefSeq" id="XP_026086819.1">
    <property type="nucleotide sequence ID" value="XM_026231034.1"/>
</dbReference>
<feature type="signal peptide" evidence="1">
    <location>
        <begin position="1"/>
        <end position="23"/>
    </location>
</feature>
<dbReference type="GeneID" id="113061693"/>
<dbReference type="OrthoDB" id="5989849at2759"/>